<evidence type="ECO:0008006" key="5">
    <source>
        <dbReference type="Google" id="ProtNLM"/>
    </source>
</evidence>
<evidence type="ECO:0000256" key="2">
    <source>
        <dbReference type="SAM" id="MobiDB-lite"/>
    </source>
</evidence>
<dbReference type="Proteomes" id="UP000614272">
    <property type="component" value="Unassembled WGS sequence"/>
</dbReference>
<protein>
    <recommendedName>
        <fullName evidence="5">Anti-sigma factor</fullName>
    </recommendedName>
</protein>
<name>A0ABQ1RFB0_9ALTE</name>
<sequence>MSDKENLFALWLEERLNPAQQQQFEQLLAQDDELAQRVATARQIKQSASEYRPQSVPPWQPGAVAHRQQRSQPWRGWLPLSFATSMLAIVMVLLQVEIQWHKQGVMISFAGQGTEQKIANEVAARLENFEQQQQQQLAQYVNELEKSQQQANMQLTNYLLSSSRTERREDFAELIKFVNEQRSDDQLYFARQLNQIQQQVYETTVPMSLEPKSVNN</sequence>
<gene>
    <name evidence="3" type="ORF">GCM10011357_21640</name>
</gene>
<comment type="caution">
    <text evidence="3">The sequence shown here is derived from an EMBL/GenBank/DDBJ whole genome shotgun (WGS) entry which is preliminary data.</text>
</comment>
<accession>A0ABQ1RFB0</accession>
<evidence type="ECO:0000313" key="3">
    <source>
        <dbReference type="EMBL" id="GGD66069.1"/>
    </source>
</evidence>
<dbReference type="RefSeq" id="WP_099034469.1">
    <property type="nucleotide sequence ID" value="NZ_BMGJ01000007.1"/>
</dbReference>
<keyword evidence="4" id="KW-1185">Reference proteome</keyword>
<organism evidence="3 4">
    <name type="scientific">Lacimicrobium alkaliphilum</name>
    <dbReference type="NCBI Taxonomy" id="1526571"/>
    <lineage>
        <taxon>Bacteria</taxon>
        <taxon>Pseudomonadati</taxon>
        <taxon>Pseudomonadota</taxon>
        <taxon>Gammaproteobacteria</taxon>
        <taxon>Alteromonadales</taxon>
        <taxon>Alteromonadaceae</taxon>
        <taxon>Lacimicrobium</taxon>
    </lineage>
</organism>
<feature type="coiled-coil region" evidence="1">
    <location>
        <begin position="119"/>
        <end position="150"/>
    </location>
</feature>
<dbReference type="EMBL" id="BMGJ01000007">
    <property type="protein sequence ID" value="GGD66069.1"/>
    <property type="molecule type" value="Genomic_DNA"/>
</dbReference>
<reference evidence="4" key="1">
    <citation type="journal article" date="2019" name="Int. J. Syst. Evol. Microbiol.">
        <title>The Global Catalogue of Microorganisms (GCM) 10K type strain sequencing project: providing services to taxonomists for standard genome sequencing and annotation.</title>
        <authorList>
            <consortium name="The Broad Institute Genomics Platform"/>
            <consortium name="The Broad Institute Genome Sequencing Center for Infectious Disease"/>
            <person name="Wu L."/>
            <person name="Ma J."/>
        </authorList>
    </citation>
    <scope>NUCLEOTIDE SEQUENCE [LARGE SCALE GENOMIC DNA]</scope>
    <source>
        <strain evidence="4">CGMCC 1.12923</strain>
    </source>
</reference>
<proteinExistence type="predicted"/>
<feature type="region of interest" description="Disordered" evidence="2">
    <location>
        <begin position="46"/>
        <end position="65"/>
    </location>
</feature>
<evidence type="ECO:0000313" key="4">
    <source>
        <dbReference type="Proteomes" id="UP000614272"/>
    </source>
</evidence>
<keyword evidence="1" id="KW-0175">Coiled coil</keyword>
<evidence type="ECO:0000256" key="1">
    <source>
        <dbReference type="SAM" id="Coils"/>
    </source>
</evidence>